<dbReference type="SUPFAM" id="SSF54909">
    <property type="entry name" value="Dimeric alpha+beta barrel"/>
    <property type="match status" value="1"/>
</dbReference>
<dbReference type="InterPro" id="IPR013097">
    <property type="entry name" value="Dabb"/>
</dbReference>
<dbReference type="InterPro" id="IPR011008">
    <property type="entry name" value="Dimeric_a/b-barrel"/>
</dbReference>
<accession>A0AAN6XGB9</accession>
<evidence type="ECO:0000313" key="2">
    <source>
        <dbReference type="EMBL" id="KAK4199618.1"/>
    </source>
</evidence>
<gene>
    <name evidence="2" type="ORF">QBC40DRAFT_202546</name>
</gene>
<keyword evidence="3" id="KW-1185">Reference proteome</keyword>
<sequence length="122" mass="13651">MGSRGQQQQQQQQQIFRTTMFKVPDPANQQKMVEAYDRLAQEQKKDGKSYILYCCAGAASPDQRSKGYTVVANMKFASLDDMNYYDNECPAHASLRKAGGGFGVQEPPLVVYFEGQPSLMVN</sequence>
<reference evidence="2" key="2">
    <citation type="submission" date="2023-05" db="EMBL/GenBank/DDBJ databases">
        <authorList>
            <consortium name="Lawrence Berkeley National Laboratory"/>
            <person name="Steindorff A."/>
            <person name="Hensen N."/>
            <person name="Bonometti L."/>
            <person name="Westerberg I."/>
            <person name="Brannstrom I.O."/>
            <person name="Guillou S."/>
            <person name="Cros-Aarteil S."/>
            <person name="Calhoun S."/>
            <person name="Haridas S."/>
            <person name="Kuo A."/>
            <person name="Mondo S."/>
            <person name="Pangilinan J."/>
            <person name="Riley R."/>
            <person name="Labutti K."/>
            <person name="Andreopoulos B."/>
            <person name="Lipzen A."/>
            <person name="Chen C."/>
            <person name="Yanf M."/>
            <person name="Daum C."/>
            <person name="Ng V."/>
            <person name="Clum A."/>
            <person name="Ohm R."/>
            <person name="Martin F."/>
            <person name="Silar P."/>
            <person name="Natvig D."/>
            <person name="Lalanne C."/>
            <person name="Gautier V."/>
            <person name="Ament-Velasquez S.L."/>
            <person name="Kruys A."/>
            <person name="Hutchinson M.I."/>
            <person name="Powell A.J."/>
            <person name="Barry K."/>
            <person name="Miller A.N."/>
            <person name="Grigoriev I.V."/>
            <person name="Debuchy R."/>
            <person name="Gladieux P."/>
            <person name="Thoren M.H."/>
            <person name="Johannesson H."/>
        </authorList>
    </citation>
    <scope>NUCLEOTIDE SEQUENCE</scope>
    <source>
        <strain evidence="2">CBS 315.58</strain>
    </source>
</reference>
<dbReference type="Pfam" id="PF07876">
    <property type="entry name" value="Dabb"/>
    <property type="match status" value="1"/>
</dbReference>
<feature type="domain" description="Stress-response A/B barrel" evidence="1">
    <location>
        <begin position="15"/>
        <end position="113"/>
    </location>
</feature>
<dbReference type="Proteomes" id="UP001303160">
    <property type="component" value="Unassembled WGS sequence"/>
</dbReference>
<protein>
    <recommendedName>
        <fullName evidence="1">Stress-response A/B barrel domain-containing protein</fullName>
    </recommendedName>
</protein>
<name>A0AAN6XGB9_9PEZI</name>
<dbReference type="PROSITE" id="PS51502">
    <property type="entry name" value="S_R_A_B_BARREL"/>
    <property type="match status" value="1"/>
</dbReference>
<dbReference type="EMBL" id="MU863930">
    <property type="protein sequence ID" value="KAK4199618.1"/>
    <property type="molecule type" value="Genomic_DNA"/>
</dbReference>
<organism evidence="2 3">
    <name type="scientific">Triangularia verruculosa</name>
    <dbReference type="NCBI Taxonomy" id="2587418"/>
    <lineage>
        <taxon>Eukaryota</taxon>
        <taxon>Fungi</taxon>
        <taxon>Dikarya</taxon>
        <taxon>Ascomycota</taxon>
        <taxon>Pezizomycotina</taxon>
        <taxon>Sordariomycetes</taxon>
        <taxon>Sordariomycetidae</taxon>
        <taxon>Sordariales</taxon>
        <taxon>Podosporaceae</taxon>
        <taxon>Triangularia</taxon>
    </lineage>
</organism>
<dbReference type="Gene3D" id="3.30.70.100">
    <property type="match status" value="1"/>
</dbReference>
<reference evidence="2" key="1">
    <citation type="journal article" date="2023" name="Mol. Phylogenet. Evol.">
        <title>Genome-scale phylogeny and comparative genomics of the fungal order Sordariales.</title>
        <authorList>
            <person name="Hensen N."/>
            <person name="Bonometti L."/>
            <person name="Westerberg I."/>
            <person name="Brannstrom I.O."/>
            <person name="Guillou S."/>
            <person name="Cros-Aarteil S."/>
            <person name="Calhoun S."/>
            <person name="Haridas S."/>
            <person name="Kuo A."/>
            <person name="Mondo S."/>
            <person name="Pangilinan J."/>
            <person name="Riley R."/>
            <person name="LaButti K."/>
            <person name="Andreopoulos B."/>
            <person name="Lipzen A."/>
            <person name="Chen C."/>
            <person name="Yan M."/>
            <person name="Daum C."/>
            <person name="Ng V."/>
            <person name="Clum A."/>
            <person name="Steindorff A."/>
            <person name="Ohm R.A."/>
            <person name="Martin F."/>
            <person name="Silar P."/>
            <person name="Natvig D.O."/>
            <person name="Lalanne C."/>
            <person name="Gautier V."/>
            <person name="Ament-Velasquez S.L."/>
            <person name="Kruys A."/>
            <person name="Hutchinson M.I."/>
            <person name="Powell A.J."/>
            <person name="Barry K."/>
            <person name="Miller A.N."/>
            <person name="Grigoriev I.V."/>
            <person name="Debuchy R."/>
            <person name="Gladieux P."/>
            <person name="Hiltunen Thoren M."/>
            <person name="Johannesson H."/>
        </authorList>
    </citation>
    <scope>NUCLEOTIDE SEQUENCE</scope>
    <source>
        <strain evidence="2">CBS 315.58</strain>
    </source>
</reference>
<evidence type="ECO:0000259" key="1">
    <source>
        <dbReference type="PROSITE" id="PS51502"/>
    </source>
</evidence>
<proteinExistence type="predicted"/>
<comment type="caution">
    <text evidence="2">The sequence shown here is derived from an EMBL/GenBank/DDBJ whole genome shotgun (WGS) entry which is preliminary data.</text>
</comment>
<evidence type="ECO:0000313" key="3">
    <source>
        <dbReference type="Proteomes" id="UP001303160"/>
    </source>
</evidence>
<dbReference type="AlphaFoldDB" id="A0AAN6XGB9"/>
<dbReference type="SMART" id="SM00886">
    <property type="entry name" value="Dabb"/>
    <property type="match status" value="1"/>
</dbReference>